<reference evidence="4" key="1">
    <citation type="submission" date="2017-07" db="EMBL/GenBank/DDBJ databases">
        <title>Comparative genome mining reveals phylogenetic distribution patterns of secondary metabolites in Amycolatopsis.</title>
        <authorList>
            <person name="Adamek M."/>
            <person name="Alanjary M."/>
            <person name="Sales-Ortells H."/>
            <person name="Goodfellow M."/>
            <person name="Bull A.T."/>
            <person name="Kalinowski J."/>
            <person name="Ziemert N."/>
        </authorList>
    </citation>
    <scope>NUCLEOTIDE SEQUENCE [LARGE SCALE GENOMIC DNA]</scope>
    <source>
        <strain evidence="4">H5</strain>
    </source>
</reference>
<keyword evidence="1" id="KW-0472">Membrane</keyword>
<dbReference type="InterPro" id="IPR003675">
    <property type="entry name" value="Rce1/LyrA-like_dom"/>
</dbReference>
<dbReference type="GO" id="GO:0080120">
    <property type="term" value="P:CAAX-box protein maturation"/>
    <property type="evidence" value="ECO:0007669"/>
    <property type="project" value="UniProtKB-ARBA"/>
</dbReference>
<organism evidence="3 4">
    <name type="scientific">Amycolatopsis vastitatis</name>
    <dbReference type="NCBI Taxonomy" id="1905142"/>
    <lineage>
        <taxon>Bacteria</taxon>
        <taxon>Bacillati</taxon>
        <taxon>Actinomycetota</taxon>
        <taxon>Actinomycetes</taxon>
        <taxon>Pseudonocardiales</taxon>
        <taxon>Pseudonocardiaceae</taxon>
        <taxon>Amycolatopsis</taxon>
    </lineage>
</organism>
<accession>A0A229TE98</accession>
<feature type="domain" description="CAAX prenyl protease 2/Lysostaphin resistance protein A-like" evidence="2">
    <location>
        <begin position="118"/>
        <end position="215"/>
    </location>
</feature>
<name>A0A229TE98_9PSEU</name>
<protein>
    <recommendedName>
        <fullName evidence="2">CAAX prenyl protease 2/Lysostaphin resistance protein A-like domain-containing protein</fullName>
    </recommendedName>
</protein>
<keyword evidence="1" id="KW-0812">Transmembrane</keyword>
<dbReference type="RefSeq" id="WP_093946907.1">
    <property type="nucleotide sequence ID" value="NZ_NMUL01000007.1"/>
</dbReference>
<keyword evidence="4" id="KW-1185">Reference proteome</keyword>
<dbReference type="GO" id="GO:0004175">
    <property type="term" value="F:endopeptidase activity"/>
    <property type="evidence" value="ECO:0007669"/>
    <property type="project" value="UniProtKB-ARBA"/>
</dbReference>
<evidence type="ECO:0000313" key="3">
    <source>
        <dbReference type="EMBL" id="OXM69582.1"/>
    </source>
</evidence>
<dbReference type="Pfam" id="PF02517">
    <property type="entry name" value="Rce1-like"/>
    <property type="match status" value="1"/>
</dbReference>
<evidence type="ECO:0000259" key="2">
    <source>
        <dbReference type="Pfam" id="PF02517"/>
    </source>
</evidence>
<evidence type="ECO:0000313" key="4">
    <source>
        <dbReference type="Proteomes" id="UP000215199"/>
    </source>
</evidence>
<dbReference type="AlphaFoldDB" id="A0A229TE98"/>
<keyword evidence="1" id="KW-1133">Transmembrane helix</keyword>
<feature type="transmembrane region" description="Helical" evidence="1">
    <location>
        <begin position="227"/>
        <end position="247"/>
    </location>
</feature>
<sequence>MTTYLGEARSRPAVGTPATWARFLLGFLILWAVLAGTSAHDPTARWGPAILAAVVAASLGVSRGLYRLSPREAVQALGLGRPARRSLAVAAVISVLVLLVWPTTALLTGASIPLRPDWPVVLVGILTLHGLAEELVWRGFVFRLLARGRSFWPAVCWSMPLIAVTHLPIVVTSGPAIGFGAMLVAAITSIALSRLYVMGGGTLWAPALLHTAIDSFKLVVLPAAAPAVYPFLIIGFSLVVPLLVLLVPPARRAATHQPTQPDSAHRRSS</sequence>
<evidence type="ECO:0000256" key="1">
    <source>
        <dbReference type="SAM" id="Phobius"/>
    </source>
</evidence>
<feature type="transmembrane region" description="Helical" evidence="1">
    <location>
        <begin position="87"/>
        <end position="112"/>
    </location>
</feature>
<dbReference type="Proteomes" id="UP000215199">
    <property type="component" value="Unassembled WGS sequence"/>
</dbReference>
<feature type="transmembrane region" description="Helical" evidence="1">
    <location>
        <begin position="49"/>
        <end position="66"/>
    </location>
</feature>
<dbReference type="OrthoDB" id="3694237at2"/>
<gene>
    <name evidence="3" type="ORF">CF165_08715</name>
</gene>
<dbReference type="EMBL" id="NMUL01000007">
    <property type="protein sequence ID" value="OXM69582.1"/>
    <property type="molecule type" value="Genomic_DNA"/>
</dbReference>
<comment type="caution">
    <text evidence="3">The sequence shown here is derived from an EMBL/GenBank/DDBJ whole genome shotgun (WGS) entry which is preliminary data.</text>
</comment>
<proteinExistence type="predicted"/>